<dbReference type="SUPFAM" id="SSF48208">
    <property type="entry name" value="Six-hairpin glycosidases"/>
    <property type="match status" value="1"/>
</dbReference>
<protein>
    <recommendedName>
        <fullName evidence="6">Glycoside hydrolase family 127 protein</fullName>
    </recommendedName>
</protein>
<dbReference type="InterPro" id="IPR049046">
    <property type="entry name" value="Beta-AFase-like_GH127_middle"/>
</dbReference>
<dbReference type="Pfam" id="PF20578">
    <property type="entry name" value="aBig_2"/>
    <property type="match status" value="1"/>
</dbReference>
<accession>A0A8E1RKK2</accession>
<proteinExistence type="predicted"/>
<dbReference type="Pfam" id="PF07944">
    <property type="entry name" value="Beta-AFase-like_GH127_cat"/>
    <property type="match status" value="1"/>
</dbReference>
<feature type="domain" description="Atrophied bacterial Ig" evidence="2">
    <location>
        <begin position="26"/>
        <end position="95"/>
    </location>
</feature>
<dbReference type="AlphaFoldDB" id="A0A8E1RKK2"/>
<sequence length="730" mass="81987">MLKVAKPIENKALIRDVQGIFLGNLGTVETDIKLPKQGSHGSHFDWKSDKPTVITDDGKVTRPKPGMGNRIVHLNLTAKLGTDTIHRQFNATVIQESRKVPIDHPVDLHIVTHTKDYHLPQVAVVQLTDGSYSTSPVVWNDQFDSSKSTQTVTGRVPESESPVKLAVKLEPKSAQPITNPFKNLHVLLGGNNPFVTGYRTMVQHLKQAGPDNLLYNFRQAAGLPVDDQDQMTGWDAPDCKLRGHTTGHYMSALAFAYFDTRDEDFKHQLAYMVNELAKCQRAFAKNGAHKGFLSAYDEIQCDQLEQFETYPNIWAPYYTLDKILQGLLDTFLYAKNPQALEVAKGIGDWVTERLGKLSHDQLTKMWSIYIAGEFGGMITVMVRLYRATGQQAYLDTAKLFSNDKLFVPMAANYDTLDNMHANQHIPQVIGAVDLYQANGDENYLKIAVNFWNIVVQHHTFANGGVGETEMFHEADKVEPYLTDRDEETCASYNMFKLSEQLFEITRDGKYMNYAENILNNHLLAANDHQEDGGTTYFMPLKPGGVKKYDRDVDNTCCHGTGLENMVRFQKNIFASDGHDVYDNLFYDSQVELPNSEGLISQKVDSNTIVITADLHKSIDLHIRVPEWIADLKVSLNGRPAQLEHENSYVGLLGLTGKAVIKLMFTLKVTIERAPDDASLIAVFKGPDMLAKKADQDTFFTTSETELKQDEQLVPLNTVGDGPYHVYFKVK</sequence>
<dbReference type="EMBL" id="AYYV01000004">
    <property type="protein sequence ID" value="KRM53985.1"/>
    <property type="molecule type" value="Genomic_DNA"/>
</dbReference>
<evidence type="ECO:0000313" key="4">
    <source>
        <dbReference type="EMBL" id="KRM53985.1"/>
    </source>
</evidence>
<feature type="domain" description="Non-reducing end beta-L-arabinofuranosidase-like GH127 catalytic" evidence="1">
    <location>
        <begin position="192"/>
        <end position="569"/>
    </location>
</feature>
<evidence type="ECO:0000313" key="5">
    <source>
        <dbReference type="Proteomes" id="UP000051164"/>
    </source>
</evidence>
<dbReference type="InterPro" id="IPR012878">
    <property type="entry name" value="Beta-AFase-like_GH127_cat"/>
</dbReference>
<feature type="domain" description="Non-reducing end beta-L-arabinofuranosidase-like GH127 middle" evidence="3">
    <location>
        <begin position="580"/>
        <end position="650"/>
    </location>
</feature>
<evidence type="ECO:0000259" key="3">
    <source>
        <dbReference type="Pfam" id="PF20736"/>
    </source>
</evidence>
<dbReference type="InterPro" id="IPR046780">
    <property type="entry name" value="aBig_2"/>
</dbReference>
<dbReference type="Pfam" id="PF20736">
    <property type="entry name" value="Glyco_hydro127M"/>
    <property type="match status" value="1"/>
</dbReference>
<evidence type="ECO:0000259" key="2">
    <source>
        <dbReference type="Pfam" id="PF20578"/>
    </source>
</evidence>
<evidence type="ECO:0000259" key="1">
    <source>
        <dbReference type="Pfam" id="PF07944"/>
    </source>
</evidence>
<dbReference type="Proteomes" id="UP000051164">
    <property type="component" value="Unassembled WGS sequence"/>
</dbReference>
<reference evidence="4 5" key="1">
    <citation type="journal article" date="2015" name="Genome Announc.">
        <title>Expanding the biotechnology potential of lactobacilli through comparative genomics of 213 strains and associated genera.</title>
        <authorList>
            <person name="Sun Z."/>
            <person name="Harris H.M."/>
            <person name="McCann A."/>
            <person name="Guo C."/>
            <person name="Argimon S."/>
            <person name="Zhang W."/>
            <person name="Yang X."/>
            <person name="Jeffery I.B."/>
            <person name="Cooney J.C."/>
            <person name="Kagawa T.F."/>
            <person name="Liu W."/>
            <person name="Song Y."/>
            <person name="Salvetti E."/>
            <person name="Wrobel A."/>
            <person name="Rasinkangas P."/>
            <person name="Parkhill J."/>
            <person name="Rea M.C."/>
            <person name="O'Sullivan O."/>
            <person name="Ritari J."/>
            <person name="Douillard F.P."/>
            <person name="Paul Ross R."/>
            <person name="Yang R."/>
            <person name="Briner A.E."/>
            <person name="Felis G.E."/>
            <person name="de Vos W.M."/>
            <person name="Barrangou R."/>
            <person name="Klaenhammer T.R."/>
            <person name="Caufield P.W."/>
            <person name="Cui Y."/>
            <person name="Zhang H."/>
            <person name="O'Toole P.W."/>
        </authorList>
    </citation>
    <scope>NUCLEOTIDE SEQUENCE [LARGE SCALE GENOMIC DNA]</scope>
    <source>
        <strain evidence="4 5">DSM 20587</strain>
    </source>
</reference>
<comment type="caution">
    <text evidence="4">The sequence shown here is derived from an EMBL/GenBank/DDBJ whole genome shotgun (WGS) entry which is preliminary data.</text>
</comment>
<dbReference type="Gene3D" id="1.50.10.20">
    <property type="match status" value="1"/>
</dbReference>
<evidence type="ECO:0008006" key="6">
    <source>
        <dbReference type="Google" id="ProtNLM"/>
    </source>
</evidence>
<dbReference type="PANTHER" id="PTHR31151:SF0">
    <property type="entry name" value="PROLINE-TRNA LIGASE (DUF1680)"/>
    <property type="match status" value="1"/>
</dbReference>
<dbReference type="GO" id="GO:0005975">
    <property type="term" value="P:carbohydrate metabolic process"/>
    <property type="evidence" value="ECO:0007669"/>
    <property type="project" value="InterPro"/>
</dbReference>
<dbReference type="PANTHER" id="PTHR31151">
    <property type="entry name" value="PROLINE-TRNA LIGASE (DUF1680)"/>
    <property type="match status" value="1"/>
</dbReference>
<name>A0A8E1RKK2_LENKE</name>
<dbReference type="InterPro" id="IPR008928">
    <property type="entry name" value="6-hairpin_glycosidase_sf"/>
</dbReference>
<organism evidence="4 5">
    <name type="scientific">Lentilactobacillus kefiri DSM 20587 = JCM 5818</name>
    <dbReference type="NCBI Taxonomy" id="1423764"/>
    <lineage>
        <taxon>Bacteria</taxon>
        <taxon>Bacillati</taxon>
        <taxon>Bacillota</taxon>
        <taxon>Bacilli</taxon>
        <taxon>Lactobacillales</taxon>
        <taxon>Lactobacillaceae</taxon>
        <taxon>Lentilactobacillus</taxon>
    </lineage>
</organism>
<gene>
    <name evidence="4" type="ORF">FC95_GL001687</name>
</gene>